<evidence type="ECO:0000256" key="2">
    <source>
        <dbReference type="ARBA" id="ARBA00024446"/>
    </source>
</evidence>
<dbReference type="CDD" id="cd07045">
    <property type="entry name" value="BMC_CcmK_like"/>
    <property type="match status" value="1"/>
</dbReference>
<evidence type="ECO:0000256" key="1">
    <source>
        <dbReference type="ARBA" id="ARBA00024322"/>
    </source>
</evidence>
<sequence>MQALGFVETRSLVAALKAADAMAKAADVRVADFNRVGSGIVAVIVEGEVAAVKAAVEHGKAEAEKIAEIISWNVLARPHDDVANLMEQEE</sequence>
<dbReference type="PANTHER" id="PTHR33941:SF11">
    <property type="entry name" value="BACTERIAL MICROCOMPARTMENT SHELL PROTEIN PDUJ"/>
    <property type="match status" value="1"/>
</dbReference>
<dbReference type="InterPro" id="IPR044872">
    <property type="entry name" value="CcmK/CsoS1_BMC"/>
</dbReference>
<dbReference type="GO" id="GO:0031469">
    <property type="term" value="C:bacterial microcompartment"/>
    <property type="evidence" value="ECO:0007669"/>
    <property type="project" value="UniProtKB-SubCell"/>
</dbReference>
<comment type="similarity">
    <text evidence="3">Belongs to the bacterial microcompartments protein family.</text>
</comment>
<evidence type="ECO:0000313" key="6">
    <source>
        <dbReference type="Proteomes" id="UP000199230"/>
    </source>
</evidence>
<feature type="domain" description="BMC" evidence="4">
    <location>
        <begin position="3"/>
        <end position="87"/>
    </location>
</feature>
<dbReference type="InterPro" id="IPR037233">
    <property type="entry name" value="CcmK-like_sf"/>
</dbReference>
<name>A0A1H3Q6D3_9FIRM</name>
<keyword evidence="2" id="KW-1283">Bacterial microcompartment</keyword>
<evidence type="ECO:0000256" key="3">
    <source>
        <dbReference type="PROSITE-ProRule" id="PRU01278"/>
    </source>
</evidence>
<dbReference type="RefSeq" id="WP_093314653.1">
    <property type="nucleotide sequence ID" value="NZ_FNPV01000008.1"/>
</dbReference>
<dbReference type="Pfam" id="PF00936">
    <property type="entry name" value="BMC"/>
    <property type="match status" value="1"/>
</dbReference>
<accession>A0A1H3Q6D3</accession>
<organism evidence="5 6">
    <name type="scientific">Tindallia californiensis</name>
    <dbReference type="NCBI Taxonomy" id="159292"/>
    <lineage>
        <taxon>Bacteria</taxon>
        <taxon>Bacillati</taxon>
        <taxon>Bacillota</taxon>
        <taxon>Clostridia</taxon>
        <taxon>Peptostreptococcales</taxon>
        <taxon>Tindalliaceae</taxon>
        <taxon>Tindallia</taxon>
    </lineage>
</organism>
<dbReference type="InterPro" id="IPR000249">
    <property type="entry name" value="BMC_dom"/>
</dbReference>
<dbReference type="Proteomes" id="UP000199230">
    <property type="component" value="Unassembled WGS sequence"/>
</dbReference>
<dbReference type="STRING" id="159292.SAMN05192546_108117"/>
<evidence type="ECO:0000259" key="4">
    <source>
        <dbReference type="PROSITE" id="PS51930"/>
    </source>
</evidence>
<dbReference type="AlphaFoldDB" id="A0A1H3Q6D3"/>
<dbReference type="PROSITE" id="PS51930">
    <property type="entry name" value="BMC_2"/>
    <property type="match status" value="1"/>
</dbReference>
<dbReference type="SUPFAM" id="SSF143414">
    <property type="entry name" value="CcmK-like"/>
    <property type="match status" value="1"/>
</dbReference>
<gene>
    <name evidence="5" type="ORF">SAMN05192546_108117</name>
</gene>
<protein>
    <submittedName>
        <fullName evidence="5">BMC domain-containing protein</fullName>
    </submittedName>
</protein>
<dbReference type="EMBL" id="FNPV01000008">
    <property type="protein sequence ID" value="SDZ09064.1"/>
    <property type="molecule type" value="Genomic_DNA"/>
</dbReference>
<comment type="subcellular location">
    <subcellularLocation>
        <location evidence="1">Bacterial microcompartment</location>
    </subcellularLocation>
</comment>
<dbReference type="InterPro" id="IPR050575">
    <property type="entry name" value="BMC_shell"/>
</dbReference>
<dbReference type="PANTHER" id="PTHR33941">
    <property type="entry name" value="PROPANEDIOL UTILIZATION PROTEIN PDUA"/>
    <property type="match status" value="1"/>
</dbReference>
<dbReference type="SMART" id="SM00877">
    <property type="entry name" value="BMC"/>
    <property type="match status" value="1"/>
</dbReference>
<dbReference type="Gene3D" id="3.30.70.1710">
    <property type="match status" value="1"/>
</dbReference>
<reference evidence="5 6" key="1">
    <citation type="submission" date="2016-10" db="EMBL/GenBank/DDBJ databases">
        <authorList>
            <person name="de Groot N.N."/>
        </authorList>
    </citation>
    <scope>NUCLEOTIDE SEQUENCE [LARGE SCALE GENOMIC DNA]</scope>
    <source>
        <strain evidence="5 6">APO</strain>
    </source>
</reference>
<keyword evidence="6" id="KW-1185">Reference proteome</keyword>
<proteinExistence type="inferred from homology"/>
<evidence type="ECO:0000313" key="5">
    <source>
        <dbReference type="EMBL" id="SDZ09064.1"/>
    </source>
</evidence>